<organism evidence="9 10">
    <name type="scientific">Actinomadura darangshiensis</name>
    <dbReference type="NCBI Taxonomy" id="705336"/>
    <lineage>
        <taxon>Bacteria</taxon>
        <taxon>Bacillati</taxon>
        <taxon>Actinomycetota</taxon>
        <taxon>Actinomycetes</taxon>
        <taxon>Streptosporangiales</taxon>
        <taxon>Thermomonosporaceae</taxon>
        <taxon>Actinomadura</taxon>
    </lineage>
</organism>
<dbReference type="CDD" id="cd06261">
    <property type="entry name" value="TM_PBP2"/>
    <property type="match status" value="1"/>
</dbReference>
<evidence type="ECO:0000256" key="6">
    <source>
        <dbReference type="ARBA" id="ARBA00023136"/>
    </source>
</evidence>
<evidence type="ECO:0000313" key="9">
    <source>
        <dbReference type="EMBL" id="TDD71433.1"/>
    </source>
</evidence>
<feature type="transmembrane region" description="Helical" evidence="7">
    <location>
        <begin position="100"/>
        <end position="121"/>
    </location>
</feature>
<dbReference type="InterPro" id="IPR051393">
    <property type="entry name" value="ABC_transporter_permease"/>
</dbReference>
<feature type="transmembrane region" description="Helical" evidence="7">
    <location>
        <begin position="66"/>
        <end position="88"/>
    </location>
</feature>
<proteinExistence type="inferred from homology"/>
<feature type="transmembrane region" description="Helical" evidence="7">
    <location>
        <begin position="153"/>
        <end position="176"/>
    </location>
</feature>
<dbReference type="GO" id="GO:0055085">
    <property type="term" value="P:transmembrane transport"/>
    <property type="evidence" value="ECO:0007669"/>
    <property type="project" value="InterPro"/>
</dbReference>
<keyword evidence="5 7" id="KW-1133">Transmembrane helix</keyword>
<comment type="similarity">
    <text evidence="7">Belongs to the binding-protein-dependent transport system permease family.</text>
</comment>
<gene>
    <name evidence="9" type="ORF">E1293_33815</name>
</gene>
<accession>A0A4R5AFS5</accession>
<dbReference type="RefSeq" id="WP_132201904.1">
    <property type="nucleotide sequence ID" value="NZ_SMKY01000220.1"/>
</dbReference>
<dbReference type="Proteomes" id="UP000295578">
    <property type="component" value="Unassembled WGS sequence"/>
</dbReference>
<keyword evidence="4 7" id="KW-0812">Transmembrane</keyword>
<sequence length="293" mass="31307">MSVQRARTPWWFVLPALALYAFVVLVPSVKGAGLAFTDWDGLSPAKHFVGLGNFRQMWSDPAARGALRQTLIIAVAITVVQNALGLALAMGVHSLVKSRFVLRVLLFAPAVMTPVVTAALWKYMLAPDGAVNSLLDGVGLGSWQQNWLGQGNLALGSVIGVIVWQFAGYSMVIFLAGLQSIPAEILEAAAVDGASAWQRFRGIVLPLLAPATTINLMLSIIGGLKLFDQVWVMTAGGPGSSTETLSTLLYKNAFQFNEYGYSVAIAIVLTVFVAVISSGQYGLLRRQEKAAAR</sequence>
<dbReference type="AlphaFoldDB" id="A0A4R5AFS5"/>
<evidence type="ECO:0000256" key="1">
    <source>
        <dbReference type="ARBA" id="ARBA00004651"/>
    </source>
</evidence>
<evidence type="ECO:0000256" key="3">
    <source>
        <dbReference type="ARBA" id="ARBA00022475"/>
    </source>
</evidence>
<dbReference type="EMBL" id="SMKY01000220">
    <property type="protein sequence ID" value="TDD71433.1"/>
    <property type="molecule type" value="Genomic_DNA"/>
</dbReference>
<evidence type="ECO:0000256" key="7">
    <source>
        <dbReference type="RuleBase" id="RU363032"/>
    </source>
</evidence>
<keyword evidence="6 7" id="KW-0472">Membrane</keyword>
<evidence type="ECO:0000313" key="10">
    <source>
        <dbReference type="Proteomes" id="UP000295578"/>
    </source>
</evidence>
<comment type="subcellular location">
    <subcellularLocation>
        <location evidence="1 7">Cell membrane</location>
        <topology evidence="1 7">Multi-pass membrane protein</topology>
    </subcellularLocation>
</comment>
<dbReference type="InterPro" id="IPR000515">
    <property type="entry name" value="MetI-like"/>
</dbReference>
<evidence type="ECO:0000256" key="2">
    <source>
        <dbReference type="ARBA" id="ARBA00022448"/>
    </source>
</evidence>
<feature type="transmembrane region" description="Helical" evidence="7">
    <location>
        <begin position="259"/>
        <end position="284"/>
    </location>
</feature>
<evidence type="ECO:0000256" key="5">
    <source>
        <dbReference type="ARBA" id="ARBA00022989"/>
    </source>
</evidence>
<dbReference type="PANTHER" id="PTHR30193">
    <property type="entry name" value="ABC TRANSPORTER PERMEASE PROTEIN"/>
    <property type="match status" value="1"/>
</dbReference>
<keyword evidence="2 7" id="KW-0813">Transport</keyword>
<keyword evidence="10" id="KW-1185">Reference proteome</keyword>
<dbReference type="SUPFAM" id="SSF161098">
    <property type="entry name" value="MetI-like"/>
    <property type="match status" value="1"/>
</dbReference>
<evidence type="ECO:0000259" key="8">
    <source>
        <dbReference type="PROSITE" id="PS50928"/>
    </source>
</evidence>
<protein>
    <submittedName>
        <fullName evidence="9">Sugar ABC transporter permease</fullName>
    </submittedName>
</protein>
<dbReference type="PANTHER" id="PTHR30193:SF37">
    <property type="entry name" value="INNER MEMBRANE ABC TRANSPORTER PERMEASE PROTEIN YCJO"/>
    <property type="match status" value="1"/>
</dbReference>
<dbReference type="Gene3D" id="1.10.3720.10">
    <property type="entry name" value="MetI-like"/>
    <property type="match status" value="1"/>
</dbReference>
<name>A0A4R5AFS5_9ACTN</name>
<dbReference type="GO" id="GO:0005886">
    <property type="term" value="C:plasma membrane"/>
    <property type="evidence" value="ECO:0007669"/>
    <property type="project" value="UniProtKB-SubCell"/>
</dbReference>
<dbReference type="InterPro" id="IPR035906">
    <property type="entry name" value="MetI-like_sf"/>
</dbReference>
<dbReference type="PROSITE" id="PS50928">
    <property type="entry name" value="ABC_TM1"/>
    <property type="match status" value="1"/>
</dbReference>
<reference evidence="9 10" key="1">
    <citation type="submission" date="2019-03" db="EMBL/GenBank/DDBJ databases">
        <title>Draft genome sequences of novel Actinobacteria.</title>
        <authorList>
            <person name="Sahin N."/>
            <person name="Ay H."/>
            <person name="Saygin H."/>
        </authorList>
    </citation>
    <scope>NUCLEOTIDE SEQUENCE [LARGE SCALE GENOMIC DNA]</scope>
    <source>
        <strain evidence="9 10">DSM 45941</strain>
    </source>
</reference>
<dbReference type="OrthoDB" id="3341820at2"/>
<evidence type="ECO:0000256" key="4">
    <source>
        <dbReference type="ARBA" id="ARBA00022692"/>
    </source>
</evidence>
<feature type="transmembrane region" description="Helical" evidence="7">
    <location>
        <begin position="203"/>
        <end position="224"/>
    </location>
</feature>
<comment type="caution">
    <text evidence="9">The sequence shown here is derived from an EMBL/GenBank/DDBJ whole genome shotgun (WGS) entry which is preliminary data.</text>
</comment>
<feature type="domain" description="ABC transmembrane type-1" evidence="8">
    <location>
        <begin position="67"/>
        <end position="280"/>
    </location>
</feature>
<dbReference type="Pfam" id="PF00528">
    <property type="entry name" value="BPD_transp_1"/>
    <property type="match status" value="1"/>
</dbReference>
<keyword evidence="3" id="KW-1003">Cell membrane</keyword>